<accession>A0AAD9D6G9</accession>
<dbReference type="Gene3D" id="1.25.40.10">
    <property type="entry name" value="Tetratricopeptide repeat domain"/>
    <property type="match status" value="1"/>
</dbReference>
<dbReference type="InterPro" id="IPR052748">
    <property type="entry name" value="ISR_Activator"/>
</dbReference>
<sequence length="210" mass="23778">MFCCCNLICNGCQFANQMREQEQNLMSTCPFCRQPRSFPQEESVKETDLLKRIEVNDPIAMRNMGKERYYQGRIKDAFKYWEKGAALGEVGSHYELAVMYWEGEGGVEKDMKKGLEKAAIGGHLSARYNLGTYNYNEGRMDRAVKHFIIAATLGCVDSIDLLKECYAHGDVSKEDFASVLRAHHAAVDATKSLQRKAVDEILCENGLKKE</sequence>
<dbReference type="InterPro" id="IPR006597">
    <property type="entry name" value="Sel1-like"/>
</dbReference>
<proteinExistence type="predicted"/>
<organism evidence="1 2">
    <name type="scientific">Skeletonema marinoi</name>
    <dbReference type="NCBI Taxonomy" id="267567"/>
    <lineage>
        <taxon>Eukaryota</taxon>
        <taxon>Sar</taxon>
        <taxon>Stramenopiles</taxon>
        <taxon>Ochrophyta</taxon>
        <taxon>Bacillariophyta</taxon>
        <taxon>Coscinodiscophyceae</taxon>
        <taxon>Thalassiosirophycidae</taxon>
        <taxon>Thalassiosirales</taxon>
        <taxon>Skeletonemataceae</taxon>
        <taxon>Skeletonema</taxon>
        <taxon>Skeletonema marinoi-dohrnii complex</taxon>
    </lineage>
</organism>
<comment type="caution">
    <text evidence="1">The sequence shown here is derived from an EMBL/GenBank/DDBJ whole genome shotgun (WGS) entry which is preliminary data.</text>
</comment>
<name>A0AAD9D6G9_9STRA</name>
<dbReference type="AlphaFoldDB" id="A0AAD9D6G9"/>
<evidence type="ECO:0000313" key="2">
    <source>
        <dbReference type="Proteomes" id="UP001224775"/>
    </source>
</evidence>
<dbReference type="SUPFAM" id="SSF81901">
    <property type="entry name" value="HCP-like"/>
    <property type="match status" value="1"/>
</dbReference>
<dbReference type="Pfam" id="PF08238">
    <property type="entry name" value="Sel1"/>
    <property type="match status" value="3"/>
</dbReference>
<protein>
    <submittedName>
        <fullName evidence="1">Uncharacterized protein</fullName>
    </submittedName>
</protein>
<keyword evidence="2" id="KW-1185">Reference proteome</keyword>
<dbReference type="PANTHER" id="PTHR45011:SF1">
    <property type="entry name" value="DAP3-BINDING CELL DEATH ENHANCER 1"/>
    <property type="match status" value="1"/>
</dbReference>
<evidence type="ECO:0000313" key="1">
    <source>
        <dbReference type="EMBL" id="KAK1735642.1"/>
    </source>
</evidence>
<dbReference type="EMBL" id="JATAAI010000033">
    <property type="protein sequence ID" value="KAK1735642.1"/>
    <property type="molecule type" value="Genomic_DNA"/>
</dbReference>
<dbReference type="PANTHER" id="PTHR45011">
    <property type="entry name" value="DAP3-BINDING CELL DEATH ENHANCER 1"/>
    <property type="match status" value="1"/>
</dbReference>
<dbReference type="Proteomes" id="UP001224775">
    <property type="component" value="Unassembled WGS sequence"/>
</dbReference>
<dbReference type="InterPro" id="IPR011990">
    <property type="entry name" value="TPR-like_helical_dom_sf"/>
</dbReference>
<dbReference type="SMART" id="SM00671">
    <property type="entry name" value="SEL1"/>
    <property type="match status" value="3"/>
</dbReference>
<reference evidence="1" key="1">
    <citation type="submission" date="2023-06" db="EMBL/GenBank/DDBJ databases">
        <title>Survivors Of The Sea: Transcriptome response of Skeletonema marinoi to long-term dormancy.</title>
        <authorList>
            <person name="Pinder M.I.M."/>
            <person name="Kourtchenko O."/>
            <person name="Robertson E.K."/>
            <person name="Larsson T."/>
            <person name="Maumus F."/>
            <person name="Osuna-Cruz C.M."/>
            <person name="Vancaester E."/>
            <person name="Stenow R."/>
            <person name="Vandepoele K."/>
            <person name="Ploug H."/>
            <person name="Bruchert V."/>
            <person name="Godhe A."/>
            <person name="Topel M."/>
        </authorList>
    </citation>
    <scope>NUCLEOTIDE SEQUENCE</scope>
    <source>
        <strain evidence="1">R05AC</strain>
    </source>
</reference>
<gene>
    <name evidence="1" type="ORF">QTG54_013805</name>
</gene>